<feature type="domain" description="Polymerase nucleotidyl transferase" evidence="1">
    <location>
        <begin position="46"/>
        <end position="94"/>
    </location>
</feature>
<dbReference type="InterPro" id="IPR002934">
    <property type="entry name" value="Polymerase_NTP_transf_dom"/>
</dbReference>
<evidence type="ECO:0000259" key="1">
    <source>
        <dbReference type="Pfam" id="PF01909"/>
    </source>
</evidence>
<evidence type="ECO:0000313" key="2">
    <source>
        <dbReference type="EMBL" id="MBV4466011.1"/>
    </source>
</evidence>
<accession>A0ABS6PZW4</accession>
<dbReference type="EMBL" id="JAHSTV010000010">
    <property type="protein sequence ID" value="MBV4466011.1"/>
    <property type="molecule type" value="Genomic_DNA"/>
</dbReference>
<reference evidence="2" key="1">
    <citation type="submission" date="2021-06" db="EMBL/GenBank/DDBJ databases">
        <title>Updating the genus Pseudomonas: Description of 43 new species and partition of the Pseudomonas putida group.</title>
        <authorList>
            <person name="Girard L."/>
            <person name="Lood C."/>
            <person name="Vandamme P."/>
            <person name="Rokni-Zadeh H."/>
            <person name="Van Noort V."/>
            <person name="Hofte M."/>
            <person name="Lavigne R."/>
            <person name="De Mot R."/>
        </authorList>
    </citation>
    <scope>NUCLEOTIDE SEQUENCE</scope>
    <source>
        <strain evidence="2">SWRI79</strain>
    </source>
</reference>
<organism evidence="2 3">
    <name type="scientific">Pseudomonas farris</name>
    <dbReference type="NCBI Taxonomy" id="2841207"/>
    <lineage>
        <taxon>Bacteria</taxon>
        <taxon>Pseudomonadati</taxon>
        <taxon>Pseudomonadota</taxon>
        <taxon>Gammaproteobacteria</taxon>
        <taxon>Pseudomonadales</taxon>
        <taxon>Pseudomonadaceae</taxon>
        <taxon>Pseudomonas</taxon>
    </lineage>
</organism>
<dbReference type="Proteomes" id="UP000886900">
    <property type="component" value="Unassembled WGS sequence"/>
</dbReference>
<evidence type="ECO:0000313" key="3">
    <source>
        <dbReference type="Proteomes" id="UP000886900"/>
    </source>
</evidence>
<keyword evidence="3" id="KW-1185">Reference proteome</keyword>
<comment type="caution">
    <text evidence="2">The sequence shown here is derived from an EMBL/GenBank/DDBJ whole genome shotgun (WGS) entry which is preliminary data.</text>
</comment>
<proteinExistence type="predicted"/>
<dbReference type="CDD" id="cd05403">
    <property type="entry name" value="NT_KNTase_like"/>
    <property type="match status" value="1"/>
</dbReference>
<name>A0ABS6PZW4_9PSED</name>
<dbReference type="PROSITE" id="PS50152">
    <property type="entry name" value="25A_SYNTH_3"/>
    <property type="match status" value="1"/>
</dbReference>
<sequence length="261" mass="30179">MERFHPRGIDADGYILTVPNVEMQPQFQDLLVDVCMTLTRSESLLDGIYVYGSVARGDAVPGVSDLDLTLVLHSPPTSQDLEMLESQKRTLESRHTEVIKIDFDIGSRSEVLAADNRLSWGYWLKHHCRCLWGNDLTNRFDRFKPSRDIAIAVNGDFESVLTRYAELIDQATTPTQSLHLQREASRKFIRSTQVLRSEQDLMWPQTLEEHVELFVQHYPCMRMQISFFLSQARNPYAKPKEFTTQLHNFLTWMATETGLVR</sequence>
<dbReference type="Pfam" id="PF01909">
    <property type="entry name" value="NTP_transf_2"/>
    <property type="match status" value="1"/>
</dbReference>
<dbReference type="RefSeq" id="WP_217857949.1">
    <property type="nucleotide sequence ID" value="NZ_JAHSTV010000010.1"/>
</dbReference>
<gene>
    <name evidence="2" type="ORF">KVG95_22085</name>
</gene>
<protein>
    <submittedName>
        <fullName evidence="2">Nucleotidyltransferase domain-containing protein</fullName>
    </submittedName>
</protein>